<dbReference type="NCBIfam" id="TIGR03718">
    <property type="entry name" value="R_switched_Alx"/>
    <property type="match status" value="1"/>
</dbReference>
<evidence type="ECO:0000313" key="7">
    <source>
        <dbReference type="EMBL" id="PWK95141.1"/>
    </source>
</evidence>
<organism evidence="7 8">
    <name type="scientific">Hallerella porci</name>
    <dbReference type="NCBI Taxonomy" id="1945871"/>
    <lineage>
        <taxon>Bacteria</taxon>
        <taxon>Pseudomonadati</taxon>
        <taxon>Fibrobacterota</taxon>
        <taxon>Fibrobacteria</taxon>
        <taxon>Fibrobacterales</taxon>
        <taxon>Fibrobacteraceae</taxon>
        <taxon>Hallerella</taxon>
    </lineage>
</organism>
<proteinExistence type="inferred from homology"/>
<feature type="transmembrane region" description="Helical" evidence="6">
    <location>
        <begin position="129"/>
        <end position="147"/>
    </location>
</feature>
<dbReference type="EMBL" id="QGHD01000019">
    <property type="protein sequence ID" value="PWK95141.1"/>
    <property type="molecule type" value="Genomic_DNA"/>
</dbReference>
<feature type="transmembrane region" description="Helical" evidence="6">
    <location>
        <begin position="35"/>
        <end position="57"/>
    </location>
</feature>
<dbReference type="PANTHER" id="PTHR30238:SF0">
    <property type="entry name" value="THYLAKOID MEMBRANE PROTEIN TERC, CHLOROPLASTIC"/>
    <property type="match status" value="1"/>
</dbReference>
<keyword evidence="8" id="KW-1185">Reference proteome</keyword>
<evidence type="ECO:0000256" key="6">
    <source>
        <dbReference type="SAM" id="Phobius"/>
    </source>
</evidence>
<comment type="subcellular location">
    <subcellularLocation>
        <location evidence="1">Membrane</location>
        <topology evidence="1">Multi-pass membrane protein</topology>
    </subcellularLocation>
</comment>
<evidence type="ECO:0000256" key="5">
    <source>
        <dbReference type="ARBA" id="ARBA00023136"/>
    </source>
</evidence>
<dbReference type="RefSeq" id="WP_106199023.1">
    <property type="nucleotide sequence ID" value="NZ_JAXEIU010000058.1"/>
</dbReference>
<comment type="caution">
    <text evidence="7">The sequence shown here is derived from an EMBL/GenBank/DDBJ whole genome shotgun (WGS) entry which is preliminary data.</text>
</comment>
<feature type="transmembrane region" description="Helical" evidence="6">
    <location>
        <begin position="101"/>
        <end position="123"/>
    </location>
</feature>
<evidence type="ECO:0000256" key="3">
    <source>
        <dbReference type="ARBA" id="ARBA00022692"/>
    </source>
</evidence>
<dbReference type="InterPro" id="IPR005496">
    <property type="entry name" value="Integral_membrane_TerC"/>
</dbReference>
<feature type="transmembrane region" description="Helical" evidence="6">
    <location>
        <begin position="77"/>
        <end position="94"/>
    </location>
</feature>
<dbReference type="Proteomes" id="UP000245523">
    <property type="component" value="Unassembled WGS sequence"/>
</dbReference>
<name>A0ABX5LK46_9BACT</name>
<reference evidence="7 8" key="1">
    <citation type="submission" date="2018-05" db="EMBL/GenBank/DDBJ databases">
        <title>Animal gut microbial communities from fecal samples from Wisconsin, USA.</title>
        <authorList>
            <person name="Neumann A."/>
        </authorList>
    </citation>
    <scope>NUCLEOTIDE SEQUENCE [LARGE SCALE GENOMIC DNA]</scope>
    <source>
        <strain evidence="7 8">UWS4</strain>
    </source>
</reference>
<evidence type="ECO:0000313" key="8">
    <source>
        <dbReference type="Proteomes" id="UP000245523"/>
    </source>
</evidence>
<protein>
    <submittedName>
        <fullName evidence="7">Tellurite resistance protein TerC</fullName>
    </submittedName>
</protein>
<feature type="transmembrane region" description="Helical" evidence="6">
    <location>
        <begin position="279"/>
        <end position="297"/>
    </location>
</feature>
<gene>
    <name evidence="7" type="ORF">B0H50_1193</name>
</gene>
<dbReference type="InterPro" id="IPR022369">
    <property type="entry name" value="Integral_membrane_TerC_rswitch"/>
</dbReference>
<feature type="transmembrane region" description="Helical" evidence="6">
    <location>
        <begin position="192"/>
        <end position="215"/>
    </location>
</feature>
<accession>A0ABX5LK46</accession>
<comment type="similarity">
    <text evidence="2">Belongs to the TerC family.</text>
</comment>
<keyword evidence="4 6" id="KW-1133">Transmembrane helix</keyword>
<feature type="transmembrane region" description="Helical" evidence="6">
    <location>
        <begin position="221"/>
        <end position="242"/>
    </location>
</feature>
<sequence>MLTFWLIFLAFVAVLLALDLGVFHKKDHVIGVREALVWTGIWILLSLAFSVAIYFIYGDSEHVLEYLTGYVIEKSLSLDNIFVMAAIFTYFKIPAVYQHRILFWGILGAIVLRGAFILMGAVLIEHFSWVIYVFGVLLLYSAFKMLFLNEDEQDLSQNKIVKIARRFLPLTTKIEGHHFFIRENHKLFATPLFLALIVVELSDILFAVDSIPAIFGVTLDPFIVFTSNIMAILGLRSLYFALAAMLGKFDKLKYAIVFVLAFVGIKMLIADFVHIPTAVSLAVIVVSLVAGVIASQVKR</sequence>
<dbReference type="PANTHER" id="PTHR30238">
    <property type="entry name" value="MEMBRANE BOUND PREDICTED REDOX MODULATOR"/>
    <property type="match status" value="1"/>
</dbReference>
<evidence type="ECO:0000256" key="1">
    <source>
        <dbReference type="ARBA" id="ARBA00004141"/>
    </source>
</evidence>
<feature type="transmembrane region" description="Helical" evidence="6">
    <location>
        <begin position="6"/>
        <end position="23"/>
    </location>
</feature>
<dbReference type="Pfam" id="PF03741">
    <property type="entry name" value="TerC"/>
    <property type="match status" value="1"/>
</dbReference>
<feature type="transmembrane region" description="Helical" evidence="6">
    <location>
        <begin position="254"/>
        <end position="273"/>
    </location>
</feature>
<keyword evidence="5 6" id="KW-0472">Membrane</keyword>
<evidence type="ECO:0000256" key="4">
    <source>
        <dbReference type="ARBA" id="ARBA00022989"/>
    </source>
</evidence>
<keyword evidence="3 6" id="KW-0812">Transmembrane</keyword>
<evidence type="ECO:0000256" key="2">
    <source>
        <dbReference type="ARBA" id="ARBA00007511"/>
    </source>
</evidence>